<feature type="compositionally biased region" description="Basic and acidic residues" evidence="1">
    <location>
        <begin position="141"/>
        <end position="150"/>
    </location>
</feature>
<evidence type="ECO:0000313" key="2">
    <source>
        <dbReference type="EMBL" id="CEJ85159.1"/>
    </source>
</evidence>
<protein>
    <recommendedName>
        <fullName evidence="4">Zinc finger, FYVE domain containing protein</fullName>
    </recommendedName>
</protein>
<feature type="compositionally biased region" description="Basic and acidic residues" evidence="1">
    <location>
        <begin position="120"/>
        <end position="130"/>
    </location>
</feature>
<dbReference type="Proteomes" id="UP000039046">
    <property type="component" value="Unassembled WGS sequence"/>
</dbReference>
<dbReference type="PANTHER" id="PTHR46603:SF1">
    <property type="entry name" value="ABSCISSION_NOCUT CHECKPOINT REGULATOR"/>
    <property type="match status" value="1"/>
</dbReference>
<organism evidence="2 3">
    <name type="scientific">[Torrubiella] hemipterigena</name>
    <dbReference type="NCBI Taxonomy" id="1531966"/>
    <lineage>
        <taxon>Eukaryota</taxon>
        <taxon>Fungi</taxon>
        <taxon>Dikarya</taxon>
        <taxon>Ascomycota</taxon>
        <taxon>Pezizomycotina</taxon>
        <taxon>Sordariomycetes</taxon>
        <taxon>Hypocreomycetidae</taxon>
        <taxon>Hypocreales</taxon>
        <taxon>Clavicipitaceae</taxon>
        <taxon>Clavicipitaceae incertae sedis</taxon>
        <taxon>'Torrubiella' clade</taxon>
    </lineage>
</organism>
<feature type="compositionally biased region" description="Basic and acidic residues" evidence="1">
    <location>
        <begin position="167"/>
        <end position="182"/>
    </location>
</feature>
<feature type="region of interest" description="Disordered" evidence="1">
    <location>
        <begin position="241"/>
        <end position="268"/>
    </location>
</feature>
<accession>A0A0A1SZ92</accession>
<evidence type="ECO:0000313" key="3">
    <source>
        <dbReference type="Proteomes" id="UP000039046"/>
    </source>
</evidence>
<feature type="compositionally biased region" description="Low complexity" evidence="1">
    <location>
        <begin position="20"/>
        <end position="31"/>
    </location>
</feature>
<proteinExistence type="predicted"/>
<feature type="compositionally biased region" description="Polar residues" evidence="1">
    <location>
        <begin position="77"/>
        <end position="87"/>
    </location>
</feature>
<dbReference type="PANTHER" id="PTHR46603">
    <property type="entry name" value="ABSCISSION/NOCUT CHECKPOINT REGULATOR"/>
    <property type="match status" value="1"/>
</dbReference>
<name>A0A0A1SZ92_9HYPO</name>
<sequence length="346" mass="37790">MSGDIDKSLLARLQALRGGPAAQPTPAASTPIKYDTIERKKTPSREDNLAARLKQLRDGNGGSSPTPPRQPKEAAVSEQNETAQSKTRSVDPDSLFQTNDNTLEELLADEHLEPVSAAKDPADDEVKKLLEQLANDVPKGGADDEKVHGDDSDDSDGEAMNNEVDDVIARYRDELEVERSLLEEEEDEDPKASDEEDGGQETYTSSNMEFPSIPSELGGNDFNASPSSDLNDLQARMASLRSSSVGATDDGLDLPSVPSSRPSGKPLKRLETRTNYTDDDVDSWCTVCLEDATLRCKGCDDNVYCTRCWKDMHLGPSAAFDDRSHKAVQFTKDRKKKEKKIVIGAS</sequence>
<evidence type="ECO:0008006" key="4">
    <source>
        <dbReference type="Google" id="ProtNLM"/>
    </source>
</evidence>
<feature type="compositionally biased region" description="Acidic residues" evidence="1">
    <location>
        <begin position="183"/>
        <end position="199"/>
    </location>
</feature>
<feature type="region of interest" description="Disordered" evidence="1">
    <location>
        <begin position="16"/>
        <end position="229"/>
    </location>
</feature>
<keyword evidence="3" id="KW-1185">Reference proteome</keyword>
<dbReference type="AlphaFoldDB" id="A0A0A1SZ92"/>
<dbReference type="HOGENOM" id="CLU_037982_1_0_1"/>
<reference evidence="2 3" key="1">
    <citation type="journal article" date="2015" name="Genome Announc.">
        <title>Draft Genome Sequence and Gene Annotation of the Entomopathogenic Fungus Verticillium hemipterigenum.</title>
        <authorList>
            <person name="Horn F."/>
            <person name="Habel A."/>
            <person name="Scharf D.H."/>
            <person name="Dworschak J."/>
            <person name="Brakhage A.A."/>
            <person name="Guthke R."/>
            <person name="Hertweck C."/>
            <person name="Linde J."/>
        </authorList>
    </citation>
    <scope>NUCLEOTIDE SEQUENCE [LARGE SCALE GENOMIC DNA]</scope>
</reference>
<dbReference type="EMBL" id="CDHN01000002">
    <property type="protein sequence ID" value="CEJ85159.1"/>
    <property type="molecule type" value="Genomic_DNA"/>
</dbReference>
<dbReference type="Pfam" id="PF22586">
    <property type="entry name" value="ANCHR-like_BBOX"/>
    <property type="match status" value="1"/>
</dbReference>
<dbReference type="InterPro" id="IPR044553">
    <property type="entry name" value="Bbox1_ANCHR"/>
</dbReference>
<gene>
    <name evidence="2" type="ORF">VHEMI03688</name>
</gene>
<dbReference type="CDD" id="cd19817">
    <property type="entry name" value="Bbox1_ANCHR-like"/>
    <property type="match status" value="1"/>
</dbReference>
<feature type="compositionally biased region" description="Basic and acidic residues" evidence="1">
    <location>
        <begin position="35"/>
        <end position="49"/>
    </location>
</feature>
<dbReference type="SUPFAM" id="SSF57845">
    <property type="entry name" value="B-box zinc-binding domain"/>
    <property type="match status" value="1"/>
</dbReference>
<evidence type="ECO:0000256" key="1">
    <source>
        <dbReference type="SAM" id="MobiDB-lite"/>
    </source>
</evidence>
<dbReference type="STRING" id="1531966.A0A0A1SZ92"/>